<dbReference type="EMBL" id="LDEV01002175">
    <property type="protein sequence ID" value="KLJ10042.1"/>
    <property type="molecule type" value="Genomic_DNA"/>
</dbReference>
<sequence length="530" mass="60392">MEPHWPTLSAAKTHGDTWTERFLVERTEDLCRFVESVRGFGRCTAISRCRSGHNVILRLRWQASDASDWAIRIPIPDNSVFMKEKIRNEIVILNYLDTHTTVPVPKVYKGGTAADNPTGLGPFIITNWIKGRSLVKVLRERNLLAPNGFDLAPEGERIMKRVYGQIAGFLLQLWTKEFEKIGAVGVYEGAGARAGVVGGYEVRYPPLTLYMNELVRRYGLKKTALPQQTYSRSHEYFKALFGMQWSHVVLQKNSVRNSTDAREKFTVRGAIALVASSFISKGADNEAPFRLFSDEFSLSNVLVDENFEITGITDWGFTYAAPSQFASSCPWWLTALPPDTIIQRFGMGRFREVYTRQFAIFADQLKVREVECGMQGPGSLSSKMMDSFLNRGAWFVLACRMGHLLDDVYWNMLDNFCWGRGLSRDERVMRLATVAADRDFYIRDREVFVERKIRDLIEYCRLMGIPCTERYTPPSSFVRLPTKVMVDKMTQTPSAVASEENDNTSTHDDDDEDDDDDYDDSEEEDTDDGV</sequence>
<feature type="region of interest" description="Disordered" evidence="1">
    <location>
        <begin position="489"/>
        <end position="530"/>
    </location>
</feature>
<evidence type="ECO:0000313" key="2">
    <source>
        <dbReference type="EMBL" id="KLJ10042.1"/>
    </source>
</evidence>
<dbReference type="InterPro" id="IPR011009">
    <property type="entry name" value="Kinase-like_dom_sf"/>
</dbReference>
<dbReference type="SUPFAM" id="SSF56112">
    <property type="entry name" value="Protein kinase-like (PK-like)"/>
    <property type="match status" value="1"/>
</dbReference>
<dbReference type="OrthoDB" id="5412996at2759"/>
<evidence type="ECO:0000256" key="1">
    <source>
        <dbReference type="SAM" id="MobiDB-lite"/>
    </source>
</evidence>
<gene>
    <name evidence="2" type="ORF">EMPG_14537</name>
</gene>
<protein>
    <recommendedName>
        <fullName evidence="4">Aminoglycoside phosphotransferase domain-containing protein</fullName>
    </recommendedName>
</protein>
<organism evidence="2 3">
    <name type="scientific">Blastomyces silverae</name>
    <dbReference type="NCBI Taxonomy" id="2060906"/>
    <lineage>
        <taxon>Eukaryota</taxon>
        <taxon>Fungi</taxon>
        <taxon>Dikarya</taxon>
        <taxon>Ascomycota</taxon>
        <taxon>Pezizomycotina</taxon>
        <taxon>Eurotiomycetes</taxon>
        <taxon>Eurotiomycetidae</taxon>
        <taxon>Onygenales</taxon>
        <taxon>Ajellomycetaceae</taxon>
        <taxon>Blastomyces</taxon>
    </lineage>
</organism>
<dbReference type="AlphaFoldDB" id="A0A0H1BG87"/>
<evidence type="ECO:0000313" key="3">
    <source>
        <dbReference type="Proteomes" id="UP000053573"/>
    </source>
</evidence>
<feature type="compositionally biased region" description="Acidic residues" evidence="1">
    <location>
        <begin position="508"/>
        <end position="530"/>
    </location>
</feature>
<dbReference type="PANTHER" id="PTHR21310:SF37">
    <property type="entry name" value="AMINOGLYCOSIDE PHOSPHOTRANSFERASE DOMAIN-CONTAINING PROTEIN"/>
    <property type="match status" value="1"/>
</dbReference>
<evidence type="ECO:0008006" key="4">
    <source>
        <dbReference type="Google" id="ProtNLM"/>
    </source>
</evidence>
<dbReference type="PANTHER" id="PTHR21310">
    <property type="entry name" value="AMINOGLYCOSIDE PHOSPHOTRANSFERASE-RELATED-RELATED"/>
    <property type="match status" value="1"/>
</dbReference>
<keyword evidence="3" id="KW-1185">Reference proteome</keyword>
<dbReference type="Proteomes" id="UP000053573">
    <property type="component" value="Unassembled WGS sequence"/>
</dbReference>
<comment type="caution">
    <text evidence="2">The sequence shown here is derived from an EMBL/GenBank/DDBJ whole genome shotgun (WGS) entry which is preliminary data.</text>
</comment>
<reference evidence="3" key="1">
    <citation type="journal article" date="2015" name="PLoS Genet.">
        <title>The dynamic genome and transcriptome of the human fungal pathogen Blastomyces and close relative Emmonsia.</title>
        <authorList>
            <person name="Munoz J.F."/>
            <person name="Gauthier G.M."/>
            <person name="Desjardins C.A."/>
            <person name="Gallo J.E."/>
            <person name="Holder J."/>
            <person name="Sullivan T.D."/>
            <person name="Marty A.J."/>
            <person name="Carmen J.C."/>
            <person name="Chen Z."/>
            <person name="Ding L."/>
            <person name="Gujja S."/>
            <person name="Magrini V."/>
            <person name="Misas E."/>
            <person name="Mitreva M."/>
            <person name="Priest M."/>
            <person name="Saif S."/>
            <person name="Whiston E.A."/>
            <person name="Young S."/>
            <person name="Zeng Q."/>
            <person name="Goldman W.E."/>
            <person name="Mardis E.R."/>
            <person name="Taylor J.W."/>
            <person name="McEwen J.G."/>
            <person name="Clay O.K."/>
            <person name="Klein B.S."/>
            <person name="Cuomo C.A."/>
        </authorList>
    </citation>
    <scope>NUCLEOTIDE SEQUENCE [LARGE SCALE GENOMIC DNA]</scope>
    <source>
        <strain evidence="3">UAMH 139</strain>
    </source>
</reference>
<accession>A0A0H1BG87</accession>
<name>A0A0H1BG87_9EURO</name>
<dbReference type="InterPro" id="IPR051678">
    <property type="entry name" value="AGP_Transferase"/>
</dbReference>
<dbReference type="STRING" id="2060906.A0A0H1BG87"/>
<proteinExistence type="predicted"/>